<accession>A0A068NP84</accession>
<keyword evidence="2" id="KW-1185">Reference proteome</keyword>
<dbReference type="KEGG" id="fgi:OP10G_1888"/>
<sequence>MVVDVVLPVDPDSQDFRVQVLDRRGKALPFLSSETDQGSVLPTRIWFTGRYEVVGHVELQTRPYVWKTFKGVVFDK</sequence>
<dbReference type="Proteomes" id="UP000027982">
    <property type="component" value="Chromosome"/>
</dbReference>
<reference evidence="1 2" key="1">
    <citation type="journal article" date="2014" name="PLoS ONE">
        <title>The first complete genome sequence of the class fimbriimonadia in the phylum armatimonadetes.</title>
        <authorList>
            <person name="Hu Z.Y."/>
            <person name="Wang Y.Z."/>
            <person name="Im W.T."/>
            <person name="Wang S.Y."/>
            <person name="Zhao G.P."/>
            <person name="Zheng H.J."/>
            <person name="Quan Z.X."/>
        </authorList>
    </citation>
    <scope>NUCLEOTIDE SEQUENCE [LARGE SCALE GENOMIC DNA]</scope>
    <source>
        <strain evidence="1">Gsoil 348</strain>
    </source>
</reference>
<dbReference type="EMBL" id="CP007139">
    <property type="protein sequence ID" value="AIE85256.1"/>
    <property type="molecule type" value="Genomic_DNA"/>
</dbReference>
<evidence type="ECO:0000313" key="1">
    <source>
        <dbReference type="EMBL" id="AIE85256.1"/>
    </source>
</evidence>
<protein>
    <submittedName>
        <fullName evidence="1">Uncharacterized protein</fullName>
    </submittedName>
</protein>
<gene>
    <name evidence="1" type="ORF">OP10G_1888</name>
</gene>
<name>A0A068NP84_FIMGI</name>
<dbReference type="AlphaFoldDB" id="A0A068NP84"/>
<dbReference type="HOGENOM" id="CLU_2649153_0_0_0"/>
<organism evidence="1 2">
    <name type="scientific">Fimbriimonas ginsengisoli Gsoil 348</name>
    <dbReference type="NCBI Taxonomy" id="661478"/>
    <lineage>
        <taxon>Bacteria</taxon>
        <taxon>Bacillati</taxon>
        <taxon>Armatimonadota</taxon>
        <taxon>Fimbriimonadia</taxon>
        <taxon>Fimbriimonadales</taxon>
        <taxon>Fimbriimonadaceae</taxon>
        <taxon>Fimbriimonas</taxon>
    </lineage>
</organism>
<evidence type="ECO:0000313" key="2">
    <source>
        <dbReference type="Proteomes" id="UP000027982"/>
    </source>
</evidence>
<proteinExistence type="predicted"/>